<organism evidence="1">
    <name type="scientific">uncultured Thermomicrobiales bacterium</name>
    <dbReference type="NCBI Taxonomy" id="1645740"/>
    <lineage>
        <taxon>Bacteria</taxon>
        <taxon>Pseudomonadati</taxon>
        <taxon>Thermomicrobiota</taxon>
        <taxon>Thermomicrobia</taxon>
        <taxon>Thermomicrobiales</taxon>
        <taxon>environmental samples</taxon>
    </lineage>
</organism>
<name>A0A6J4U582_9BACT</name>
<proteinExistence type="predicted"/>
<dbReference type="AlphaFoldDB" id="A0A6J4U582"/>
<protein>
    <submittedName>
        <fullName evidence="1">Uncharacterized protein</fullName>
    </submittedName>
</protein>
<sequence length="190" mass="21356">MTRWEKKELRLRDDHRWRARPGNQVLVLDRGAVSLEVPRGWVVRPQGTAIAVTDREPPDDDMRLQVSVIHAPPMIDWTGLPLVTLFVEVARGLDAGAIGERTPITAAITTDYEYAWDEVAYTDEQQRRPARSRTCIARGRGVHAVITLDFWADDDATARRVWKGALRSLRLGESIADPTVGPERRRPGGS</sequence>
<evidence type="ECO:0000313" key="1">
    <source>
        <dbReference type="EMBL" id="CAA9540740.1"/>
    </source>
</evidence>
<dbReference type="EMBL" id="CADCWG010000053">
    <property type="protein sequence ID" value="CAA9540740.1"/>
    <property type="molecule type" value="Genomic_DNA"/>
</dbReference>
<gene>
    <name evidence="1" type="ORF">AVDCRST_MAG49-833</name>
</gene>
<reference evidence="1" key="1">
    <citation type="submission" date="2020-02" db="EMBL/GenBank/DDBJ databases">
        <authorList>
            <person name="Meier V. D."/>
        </authorList>
    </citation>
    <scope>NUCLEOTIDE SEQUENCE</scope>
    <source>
        <strain evidence="1">AVDCRST_MAG49</strain>
    </source>
</reference>
<accession>A0A6J4U582</accession>